<dbReference type="Proteomes" id="UP000807504">
    <property type="component" value="Unassembled WGS sequence"/>
</dbReference>
<reference evidence="2" key="1">
    <citation type="journal article" date="2020" name="bioRxiv">
        <title>Chromosome-level reference genome of the European wasp spider Argiope bruennichi: a resource for studies on range expansion and evolutionary adaptation.</title>
        <authorList>
            <person name="Sheffer M.M."/>
            <person name="Hoppe A."/>
            <person name="Krehenwinkel H."/>
            <person name="Uhl G."/>
            <person name="Kuss A.W."/>
            <person name="Jensen L."/>
            <person name="Jensen C."/>
            <person name="Gillespie R.G."/>
            <person name="Hoff K.J."/>
            <person name="Prost S."/>
        </authorList>
    </citation>
    <scope>NUCLEOTIDE SEQUENCE</scope>
</reference>
<sequence>MTFSKFICSPQKIIHSTKDSFMNGRVALQYRVCHGCRKLFSYDPLTKEPLAEDFAKIETTTLLRDSAEVDDDIIRGTPAISNVTSAKALPSTRVWSNAGAESSEMLPSPQSPTTIYQERDLDFRWGDEGISHVTGTSKEEFLNHDSSEEHDAWDDKEIKRTHFRIPSNPWRSDDSRSTISTSHASVIEEVLFTERNGENLEENRKSNSERFGLAGGLNSMSGMFTEVLKDFERMTSRGYSFLDIQQMEAPSNKRNEEEQEEIRTSNSEKFGDTGSTNVVTRSLPQEGEMKGESQFAETYKRISPDPKNFEVSDSETSRHTKQADAPLKVKSFPYTEAPGVSHESLSSISARELLQTQMNQAEWQTSPIINVDRKGVQSLLYIQPIQIRRGSSETMNEATMANEPTENNYQVLGMTTESLLVPSQTNDKLQENKEMRNSKNVIWSVARNRKYFDFPETMQQIIEGPKNLRSLNDEWEKKNGKSNFPTIHRSIKSSQVNFEFSETPNSTTKSPVITSVNDVVLLSTTNRLKSNRTLNLLHSTLAEACEKGSGSCMKCREISPYMATNPFGSHCQSLSCPVCWCSSSWPAPFTSVSCRRTRSRTWKSMTCGTLCTSSGRNGACRSTSGTQSEEEESLSCKSVLTQVRKEFSSRKFDEWTQIRLEFPLPPTWYQPTDEVFRVSCTPLSFV</sequence>
<comment type="caution">
    <text evidence="2">The sequence shown here is derived from an EMBL/GenBank/DDBJ whole genome shotgun (WGS) entry which is preliminary data.</text>
</comment>
<feature type="region of interest" description="Disordered" evidence="1">
    <location>
        <begin position="246"/>
        <end position="279"/>
    </location>
</feature>
<feature type="compositionally biased region" description="Basic and acidic residues" evidence="1">
    <location>
        <begin position="304"/>
        <end position="322"/>
    </location>
</feature>
<keyword evidence="3" id="KW-1185">Reference proteome</keyword>
<reference evidence="2" key="2">
    <citation type="submission" date="2020-06" db="EMBL/GenBank/DDBJ databases">
        <authorList>
            <person name="Sheffer M."/>
        </authorList>
    </citation>
    <scope>NUCLEOTIDE SEQUENCE</scope>
</reference>
<dbReference type="EMBL" id="JABXBU010002230">
    <property type="protein sequence ID" value="KAF8768489.1"/>
    <property type="molecule type" value="Genomic_DNA"/>
</dbReference>
<feature type="compositionally biased region" description="Polar residues" evidence="1">
    <location>
        <begin position="264"/>
        <end position="279"/>
    </location>
</feature>
<organism evidence="2 3">
    <name type="scientific">Argiope bruennichi</name>
    <name type="common">Wasp spider</name>
    <name type="synonym">Aranea bruennichi</name>
    <dbReference type="NCBI Taxonomy" id="94029"/>
    <lineage>
        <taxon>Eukaryota</taxon>
        <taxon>Metazoa</taxon>
        <taxon>Ecdysozoa</taxon>
        <taxon>Arthropoda</taxon>
        <taxon>Chelicerata</taxon>
        <taxon>Arachnida</taxon>
        <taxon>Araneae</taxon>
        <taxon>Araneomorphae</taxon>
        <taxon>Entelegynae</taxon>
        <taxon>Araneoidea</taxon>
        <taxon>Araneidae</taxon>
        <taxon>Argiope</taxon>
    </lineage>
</organism>
<dbReference type="AlphaFoldDB" id="A0A8T0E9G7"/>
<proteinExistence type="predicted"/>
<name>A0A8T0E9G7_ARGBR</name>
<protein>
    <submittedName>
        <fullName evidence="2">Uncharacterized protein</fullName>
    </submittedName>
</protein>
<evidence type="ECO:0000256" key="1">
    <source>
        <dbReference type="SAM" id="MobiDB-lite"/>
    </source>
</evidence>
<evidence type="ECO:0000313" key="3">
    <source>
        <dbReference type="Proteomes" id="UP000807504"/>
    </source>
</evidence>
<feature type="region of interest" description="Disordered" evidence="1">
    <location>
        <begin position="304"/>
        <end position="323"/>
    </location>
</feature>
<accession>A0A8T0E9G7</accession>
<evidence type="ECO:0000313" key="2">
    <source>
        <dbReference type="EMBL" id="KAF8768489.1"/>
    </source>
</evidence>
<gene>
    <name evidence="2" type="ORF">HNY73_021302</name>
</gene>